<evidence type="ECO:0000256" key="7">
    <source>
        <dbReference type="ARBA" id="ARBA00023136"/>
    </source>
</evidence>
<comment type="subcellular location">
    <subcellularLocation>
        <location evidence="1">Cell membrane</location>
        <topology evidence="1">Single-pass type I membrane protein</topology>
    </subcellularLocation>
</comment>
<feature type="compositionally biased region" description="Basic and acidic residues" evidence="10">
    <location>
        <begin position="530"/>
        <end position="540"/>
    </location>
</feature>
<dbReference type="GO" id="GO:0007179">
    <property type="term" value="P:transforming growth factor beta receptor signaling pathway"/>
    <property type="evidence" value="ECO:0007669"/>
    <property type="project" value="TreeGrafter"/>
</dbReference>
<dbReference type="Pfam" id="PF26060">
    <property type="entry name" value="TGFBR3_N"/>
    <property type="match status" value="2"/>
</dbReference>
<dbReference type="STRING" id="1676925.ENSPKIP00000022610"/>
<evidence type="ECO:0000313" key="15">
    <source>
        <dbReference type="Proteomes" id="UP000261540"/>
    </source>
</evidence>
<evidence type="ECO:0000256" key="10">
    <source>
        <dbReference type="SAM" id="MobiDB-lite"/>
    </source>
</evidence>
<dbReference type="Pfam" id="PF23344">
    <property type="entry name" value="ZP-N"/>
    <property type="match status" value="1"/>
</dbReference>
<dbReference type="GO" id="GO:0017015">
    <property type="term" value="P:regulation of transforming growth factor beta receptor signaling pathway"/>
    <property type="evidence" value="ECO:0007669"/>
    <property type="project" value="TreeGrafter"/>
</dbReference>
<dbReference type="Pfam" id="PF00100">
    <property type="entry name" value="Zona_pellucida"/>
    <property type="match status" value="1"/>
</dbReference>
<organism evidence="14 15">
    <name type="scientific">Paramormyrops kingsleyae</name>
    <dbReference type="NCBI Taxonomy" id="1676925"/>
    <lineage>
        <taxon>Eukaryota</taxon>
        <taxon>Metazoa</taxon>
        <taxon>Chordata</taxon>
        <taxon>Craniata</taxon>
        <taxon>Vertebrata</taxon>
        <taxon>Euteleostomi</taxon>
        <taxon>Actinopterygii</taxon>
        <taxon>Neopterygii</taxon>
        <taxon>Teleostei</taxon>
        <taxon>Osteoglossocephala</taxon>
        <taxon>Osteoglossomorpha</taxon>
        <taxon>Osteoglossiformes</taxon>
        <taxon>Mormyridae</taxon>
        <taxon>Paramormyrops</taxon>
    </lineage>
</organism>
<evidence type="ECO:0000256" key="6">
    <source>
        <dbReference type="ARBA" id="ARBA00022989"/>
    </source>
</evidence>
<evidence type="ECO:0000256" key="1">
    <source>
        <dbReference type="ARBA" id="ARBA00004251"/>
    </source>
</evidence>
<feature type="region of interest" description="Disordered" evidence="10">
    <location>
        <begin position="622"/>
        <end position="674"/>
    </location>
</feature>
<keyword evidence="7 11" id="KW-0472">Membrane</keyword>
<keyword evidence="4 11" id="KW-0812">Transmembrane</keyword>
<dbReference type="GeneTree" id="ENSGT00530000063861"/>
<reference evidence="14" key="1">
    <citation type="submission" date="2025-08" db="UniProtKB">
        <authorList>
            <consortium name="Ensembl"/>
        </authorList>
    </citation>
    <scope>IDENTIFICATION</scope>
</reference>
<keyword evidence="6 11" id="KW-1133">Transmembrane helix</keyword>
<evidence type="ECO:0000256" key="9">
    <source>
        <dbReference type="ARBA" id="ARBA00023180"/>
    </source>
</evidence>
<sequence length="856" mass="92495">MRTVWIQTSLYCLLLLEARTAVCFAQVQCSVSPVGALHPVQGLLEQFGAGPGCAARESSDKETHVISVGGASPGQPNQVTVLLRPLSFSHPPVRPVTLVLSSQHAVSWWLEGERLPANLVVIVQMSAFSDVQTRGMAVQVRQVPSLPWRPWLLHRWVLKNHSSLSSLNHAERANRVYLRLGEDPTMPSECQLQSLFLSHSYMTSDLQLQPIRGCLPQRGGASTEVEVHVISLQSAGSGMCGSLQVEVPISVLPPVGTVGWYELVLVLSSATPVNWALTAIGLQGHISVYSSNTVSPLYPSEPGLTMTSTVIPSLYKTRDLLAWAKQHGLPAVTSYTEADLANRFTIRLAGGGAEYIPTMQSQATWVEGAPQWGQERRLRQWLSQQEEPGAADRDASGSVSTQCQDGLLQVAVNTDALQPPFPVSAVTLSDHRCQARFNGSHFLLVFPVIFCGTEAVMETQPKAVWYRNTVLLWRESPVDAERNRTGEDWAPLIIYVNCQDVTPVPTPANQGTAPPPHQASPRGLWAQQEARSEDSSDRHPSLAPLSMRLSVTEGFERKMTGPYIIMANSRVHVEVSVREFLRGSVEVESCVVSPLSHPEASPSWMVIQDGCSYDPTVRLSGEGGHQGYGGGWRQDTAGDAAGNGATEKEEEKRGAEERGGGEEAQDEEGKKGEGAVSASWRLRFSFILHPIYNNPIQFLHCQLHQCDAEAAPTSPSPSGETAAAGCGEGIRVPALVAQPNRKKCHYRTLSRPVVVTQPVGVRQTLPPVVQSVLRPRMTTKSKSSAADLSSGIDTGPVVGIVFAAFLMGIGLMGALWCIHSHTGMSPASRRGSLLDSIAQPAASSRPALMEHSSSSV</sequence>
<dbReference type="InterPro" id="IPR001507">
    <property type="entry name" value="ZP_dom"/>
</dbReference>
<dbReference type="Ensembl" id="ENSPKIT00000003279.1">
    <property type="protein sequence ID" value="ENSPKIP00000022610.1"/>
    <property type="gene ID" value="ENSPKIG00000006549.1"/>
</dbReference>
<dbReference type="OrthoDB" id="8963415at2759"/>
<feature type="signal peptide" evidence="12">
    <location>
        <begin position="1"/>
        <end position="25"/>
    </location>
</feature>
<evidence type="ECO:0000256" key="2">
    <source>
        <dbReference type="ARBA" id="ARBA00022475"/>
    </source>
</evidence>
<dbReference type="GO" id="GO:0001837">
    <property type="term" value="P:epithelial to mesenchymal transition"/>
    <property type="evidence" value="ECO:0007669"/>
    <property type="project" value="TreeGrafter"/>
</dbReference>
<evidence type="ECO:0000256" key="12">
    <source>
        <dbReference type="SAM" id="SignalP"/>
    </source>
</evidence>
<feature type="compositionally biased region" description="Low complexity" evidence="10">
    <location>
        <begin position="635"/>
        <end position="645"/>
    </location>
</feature>
<feature type="chain" id="PRO_5017359220" evidence="12">
    <location>
        <begin position="26"/>
        <end position="856"/>
    </location>
</feature>
<keyword evidence="3" id="KW-0597">Phosphoprotein</keyword>
<keyword evidence="5 12" id="KW-0732">Signal</keyword>
<dbReference type="CTD" id="100535410"/>
<dbReference type="PANTHER" id="PTHR14002:SF56">
    <property type="entry name" value="TRANSFORMING GROWTH FACTOR BETA RECEPTOR TYPE 3-LIKE ISOFORM X1"/>
    <property type="match status" value="1"/>
</dbReference>
<evidence type="ECO:0000256" key="4">
    <source>
        <dbReference type="ARBA" id="ARBA00022692"/>
    </source>
</evidence>
<feature type="transmembrane region" description="Helical" evidence="11">
    <location>
        <begin position="797"/>
        <end position="818"/>
    </location>
</feature>
<evidence type="ECO:0000313" key="14">
    <source>
        <dbReference type="Ensembl" id="ENSPKIP00000022610.1"/>
    </source>
</evidence>
<dbReference type="GO" id="GO:0005024">
    <property type="term" value="F:transforming growth factor beta receptor activity"/>
    <property type="evidence" value="ECO:0007669"/>
    <property type="project" value="TreeGrafter"/>
</dbReference>
<dbReference type="InterPro" id="IPR055356">
    <property type="entry name" value="ZP-N"/>
</dbReference>
<accession>A0A3B3RXH9</accession>
<evidence type="ECO:0000256" key="3">
    <source>
        <dbReference type="ARBA" id="ARBA00022553"/>
    </source>
</evidence>
<dbReference type="AlphaFoldDB" id="A0A3B3RXH9"/>
<dbReference type="Gene3D" id="2.60.40.4100">
    <property type="entry name" value="Zona pellucida, ZP-C domain"/>
    <property type="match status" value="1"/>
</dbReference>
<dbReference type="InterPro" id="IPR042235">
    <property type="entry name" value="ZP-C_dom"/>
</dbReference>
<keyword evidence="9" id="KW-0325">Glycoprotein</keyword>
<reference evidence="14" key="2">
    <citation type="submission" date="2025-09" db="UniProtKB">
        <authorList>
            <consortium name="Ensembl"/>
        </authorList>
    </citation>
    <scope>IDENTIFICATION</scope>
</reference>
<dbReference type="InterPro" id="IPR055355">
    <property type="entry name" value="ZP-C"/>
</dbReference>
<name>A0A3B3RXH9_9TELE</name>
<keyword evidence="8" id="KW-1015">Disulfide bond</keyword>
<feature type="region of interest" description="Disordered" evidence="10">
    <location>
        <begin position="505"/>
        <end position="545"/>
    </location>
</feature>
<dbReference type="Gene3D" id="2.60.40.3210">
    <property type="entry name" value="Zona pellucida, ZP-N domain"/>
    <property type="match status" value="1"/>
</dbReference>
<dbReference type="GO" id="GO:0016477">
    <property type="term" value="P:cell migration"/>
    <property type="evidence" value="ECO:0007669"/>
    <property type="project" value="TreeGrafter"/>
</dbReference>
<evidence type="ECO:0000256" key="5">
    <source>
        <dbReference type="ARBA" id="ARBA00022729"/>
    </source>
</evidence>
<dbReference type="SMART" id="SM00241">
    <property type="entry name" value="ZP"/>
    <property type="match status" value="1"/>
</dbReference>
<dbReference type="GO" id="GO:0005114">
    <property type="term" value="F:type II transforming growth factor beta receptor binding"/>
    <property type="evidence" value="ECO:0007669"/>
    <property type="project" value="TreeGrafter"/>
</dbReference>
<dbReference type="PANTHER" id="PTHR14002">
    <property type="entry name" value="ENDOGLIN/TGF-BETA RECEPTOR TYPE III"/>
    <property type="match status" value="1"/>
</dbReference>
<dbReference type="GO" id="GO:0005539">
    <property type="term" value="F:glycosaminoglycan binding"/>
    <property type="evidence" value="ECO:0007669"/>
    <property type="project" value="TreeGrafter"/>
</dbReference>
<evidence type="ECO:0000256" key="11">
    <source>
        <dbReference type="SAM" id="Phobius"/>
    </source>
</evidence>
<dbReference type="Proteomes" id="UP000261540">
    <property type="component" value="Unplaced"/>
</dbReference>
<protein>
    <submittedName>
        <fullName evidence="14">Transforming growth factor beta receptor type 3-like</fullName>
    </submittedName>
</protein>
<feature type="compositionally biased region" description="Gly residues" evidence="10">
    <location>
        <begin position="622"/>
        <end position="632"/>
    </location>
</feature>
<evidence type="ECO:0000259" key="13">
    <source>
        <dbReference type="SMART" id="SM00241"/>
    </source>
</evidence>
<dbReference type="GO" id="GO:0050431">
    <property type="term" value="F:transforming growth factor beta binding"/>
    <property type="evidence" value="ECO:0007669"/>
    <property type="project" value="TreeGrafter"/>
</dbReference>
<feature type="compositionally biased region" description="Basic and acidic residues" evidence="10">
    <location>
        <begin position="646"/>
        <end position="673"/>
    </location>
</feature>
<proteinExistence type="predicted"/>
<evidence type="ECO:0000256" key="8">
    <source>
        <dbReference type="ARBA" id="ARBA00023157"/>
    </source>
</evidence>
<dbReference type="KEGG" id="pki:111856299"/>
<keyword evidence="2" id="KW-1003">Cell membrane</keyword>
<dbReference type="InterPro" id="IPR058899">
    <property type="entry name" value="TGFBR3/Endoglin-like_N"/>
</dbReference>
<keyword evidence="15" id="KW-1185">Reference proteome</keyword>
<feature type="domain" description="ZP" evidence="13">
    <location>
        <begin position="402"/>
        <end position="722"/>
    </location>
</feature>